<keyword evidence="3 8" id="KW-0812">Transmembrane</keyword>
<evidence type="ECO:0000256" key="7">
    <source>
        <dbReference type="ARBA" id="ARBA00023136"/>
    </source>
</evidence>
<organism evidence="9 10">
    <name type="scientific">Nocardioides donggukensis</name>
    <dbReference type="NCBI Taxonomy" id="2774019"/>
    <lineage>
        <taxon>Bacteria</taxon>
        <taxon>Bacillati</taxon>
        <taxon>Actinomycetota</taxon>
        <taxon>Actinomycetes</taxon>
        <taxon>Propionibacteriales</taxon>
        <taxon>Nocardioidaceae</taxon>
        <taxon>Nocardioides</taxon>
    </lineage>
</organism>
<proteinExistence type="predicted"/>
<feature type="transmembrane region" description="Helical" evidence="8">
    <location>
        <begin position="21"/>
        <end position="39"/>
    </location>
</feature>
<reference evidence="9" key="1">
    <citation type="submission" date="2020-09" db="EMBL/GenBank/DDBJ databases">
        <title>Nocardioides sp. strain MJB4 16S ribosomal RNA gene Genome sequencing and assembly.</title>
        <authorList>
            <person name="Kim I."/>
        </authorList>
    </citation>
    <scope>NUCLEOTIDE SEQUENCE</scope>
    <source>
        <strain evidence="9">MJB4</strain>
    </source>
</reference>
<evidence type="ECO:0000256" key="6">
    <source>
        <dbReference type="ARBA" id="ARBA00023004"/>
    </source>
</evidence>
<dbReference type="CDD" id="cd03498">
    <property type="entry name" value="SQR_TypeB_2_TM"/>
    <property type="match status" value="1"/>
</dbReference>
<keyword evidence="2" id="KW-0349">Heme</keyword>
<evidence type="ECO:0000313" key="9">
    <source>
        <dbReference type="EMBL" id="MBD8868654.1"/>
    </source>
</evidence>
<evidence type="ECO:0000256" key="8">
    <source>
        <dbReference type="SAM" id="Phobius"/>
    </source>
</evidence>
<feature type="transmembrane region" description="Helical" evidence="8">
    <location>
        <begin position="125"/>
        <end position="144"/>
    </location>
</feature>
<dbReference type="Proteomes" id="UP000616839">
    <property type="component" value="Unassembled WGS sequence"/>
</dbReference>
<keyword evidence="5 8" id="KW-1133">Transmembrane helix</keyword>
<keyword evidence="6" id="KW-0408">Iron</keyword>
<dbReference type="EMBL" id="JACYXZ010000001">
    <property type="protein sequence ID" value="MBD8868654.1"/>
    <property type="molecule type" value="Genomic_DNA"/>
</dbReference>
<evidence type="ECO:0000256" key="1">
    <source>
        <dbReference type="ARBA" id="ARBA00004370"/>
    </source>
</evidence>
<evidence type="ECO:0000256" key="2">
    <source>
        <dbReference type="ARBA" id="ARBA00022617"/>
    </source>
</evidence>
<dbReference type="AlphaFoldDB" id="A0A927K298"/>
<dbReference type="Pfam" id="PF01127">
    <property type="entry name" value="Sdh_cyt"/>
    <property type="match status" value="1"/>
</dbReference>
<accession>A0A927K298</accession>
<comment type="subcellular location">
    <subcellularLocation>
        <location evidence="1">Membrane</location>
    </subcellularLocation>
</comment>
<name>A0A927K298_9ACTN</name>
<evidence type="ECO:0000256" key="4">
    <source>
        <dbReference type="ARBA" id="ARBA00022723"/>
    </source>
</evidence>
<protein>
    <submittedName>
        <fullName evidence="9">Succinate dehydrogenase cytochrome b subunit</fullName>
    </submittedName>
</protein>
<dbReference type="NCBIfam" id="TIGR02046">
    <property type="entry name" value="sdhC_b558_fam"/>
    <property type="match status" value="1"/>
</dbReference>
<sequence>MATPTLIKGSRSTRSTIALKLLMAVTGLVFIGYVLLHMYGNLKVFAGQEAFDEYAHHLRTFGEPMLPYGGLLWTVRVVLLLSIVGHAYAAFALWARAGRARTQKYVVRKAVASTLSSKMMRWGGVALLLFVIFHLLHFTTQTVHPGGVTESPYERVVNSFAPEYWYLTVIYLLAMVALAMHLRHGVWSASQTLGLTNSAASRTRANLAGVFLAVVIAGGFALVPLSILLGLVD</sequence>
<comment type="caution">
    <text evidence="9">The sequence shown here is derived from an EMBL/GenBank/DDBJ whole genome shotgun (WGS) entry which is preliminary data.</text>
</comment>
<dbReference type="RefSeq" id="WP_192140466.1">
    <property type="nucleotide sequence ID" value="NZ_JACYXZ010000001.1"/>
</dbReference>
<gene>
    <name evidence="9" type="ORF">IE331_03355</name>
</gene>
<dbReference type="Gene3D" id="1.20.1300.10">
    <property type="entry name" value="Fumarate reductase/succinate dehydrogenase, transmembrane subunit"/>
    <property type="match status" value="1"/>
</dbReference>
<dbReference type="InterPro" id="IPR011138">
    <property type="entry name" value="Cytochrome_b-558"/>
</dbReference>
<evidence type="ECO:0000256" key="5">
    <source>
        <dbReference type="ARBA" id="ARBA00022989"/>
    </source>
</evidence>
<feature type="transmembrane region" description="Helical" evidence="8">
    <location>
        <begin position="207"/>
        <end position="232"/>
    </location>
</feature>
<dbReference type="GO" id="GO:0046872">
    <property type="term" value="F:metal ion binding"/>
    <property type="evidence" value="ECO:0007669"/>
    <property type="project" value="UniProtKB-KW"/>
</dbReference>
<feature type="transmembrane region" description="Helical" evidence="8">
    <location>
        <begin position="164"/>
        <end position="186"/>
    </location>
</feature>
<keyword evidence="4" id="KW-0479">Metal-binding</keyword>
<dbReference type="InterPro" id="IPR000701">
    <property type="entry name" value="SuccDH_FuR_B_TM-su"/>
</dbReference>
<dbReference type="SUPFAM" id="SSF81343">
    <property type="entry name" value="Fumarate reductase respiratory complex transmembrane subunits"/>
    <property type="match status" value="1"/>
</dbReference>
<evidence type="ECO:0000313" key="10">
    <source>
        <dbReference type="Proteomes" id="UP000616839"/>
    </source>
</evidence>
<feature type="transmembrane region" description="Helical" evidence="8">
    <location>
        <begin position="73"/>
        <end position="95"/>
    </location>
</feature>
<keyword evidence="10" id="KW-1185">Reference proteome</keyword>
<evidence type="ECO:0000256" key="3">
    <source>
        <dbReference type="ARBA" id="ARBA00022692"/>
    </source>
</evidence>
<dbReference type="GO" id="GO:0016020">
    <property type="term" value="C:membrane"/>
    <property type="evidence" value="ECO:0007669"/>
    <property type="project" value="UniProtKB-SubCell"/>
</dbReference>
<dbReference type="InterPro" id="IPR034804">
    <property type="entry name" value="SQR/QFR_C/D"/>
</dbReference>
<keyword evidence="7 8" id="KW-0472">Membrane</keyword>